<evidence type="ECO:0000256" key="1">
    <source>
        <dbReference type="ARBA" id="ARBA00022553"/>
    </source>
</evidence>
<comment type="caution">
    <text evidence="3">The sequence shown here is derived from an EMBL/GenBank/DDBJ whole genome shotgun (WGS) entry which is preliminary data.</text>
</comment>
<dbReference type="PROSITE" id="PS50110">
    <property type="entry name" value="RESPONSE_REGULATORY"/>
    <property type="match status" value="1"/>
</dbReference>
<organism evidence="3 4">
    <name type="scientific">Marine Group I thaumarchaeote</name>
    <dbReference type="NCBI Taxonomy" id="2511932"/>
    <lineage>
        <taxon>Archaea</taxon>
        <taxon>Nitrososphaerota</taxon>
        <taxon>Marine Group I</taxon>
    </lineage>
</organism>
<dbReference type="InterPro" id="IPR050595">
    <property type="entry name" value="Bact_response_regulator"/>
</dbReference>
<evidence type="ECO:0000313" key="4">
    <source>
        <dbReference type="Proteomes" id="UP000568446"/>
    </source>
</evidence>
<dbReference type="InterPro" id="IPR011006">
    <property type="entry name" value="CheY-like_superfamily"/>
</dbReference>
<dbReference type="InterPro" id="IPR001789">
    <property type="entry name" value="Sig_transdc_resp-reg_receiver"/>
</dbReference>
<dbReference type="EMBL" id="JACATK010000024">
    <property type="protein sequence ID" value="NWJ30092.1"/>
    <property type="molecule type" value="Genomic_DNA"/>
</dbReference>
<keyword evidence="1" id="KW-0597">Phosphoprotein</keyword>
<dbReference type="Proteomes" id="UP000568446">
    <property type="component" value="Unassembled WGS sequence"/>
</dbReference>
<evidence type="ECO:0000313" key="3">
    <source>
        <dbReference type="EMBL" id="NWJ30092.1"/>
    </source>
</evidence>
<dbReference type="GO" id="GO:0000160">
    <property type="term" value="P:phosphorelay signal transduction system"/>
    <property type="evidence" value="ECO:0007669"/>
    <property type="project" value="InterPro"/>
</dbReference>
<feature type="domain" description="Response regulatory" evidence="2">
    <location>
        <begin position="1"/>
        <end position="72"/>
    </location>
</feature>
<dbReference type="AlphaFoldDB" id="A0A7K4MNI9"/>
<evidence type="ECO:0000259" key="2">
    <source>
        <dbReference type="PROSITE" id="PS50110"/>
    </source>
</evidence>
<reference evidence="3 4" key="1">
    <citation type="journal article" date="2019" name="Environ. Microbiol.">
        <title>Genomics insights into ecotype formation of ammonia-oxidizing archaea in the deep ocean.</title>
        <authorList>
            <person name="Wang Y."/>
            <person name="Huang J.M."/>
            <person name="Cui G.J."/>
            <person name="Nunoura T."/>
            <person name="Takaki Y."/>
            <person name="Li W.L."/>
            <person name="Li J."/>
            <person name="Gao Z.M."/>
            <person name="Takai K."/>
            <person name="Zhang A.Q."/>
            <person name="Stepanauskas R."/>
        </authorList>
    </citation>
    <scope>NUCLEOTIDE SEQUENCE [LARGE SCALE GENOMIC DNA]</scope>
    <source>
        <strain evidence="3 4">C4</strain>
    </source>
</reference>
<protein>
    <submittedName>
        <fullName evidence="3">Response regulator</fullName>
    </submittedName>
</protein>
<gene>
    <name evidence="3" type="ORF">HX850_04170</name>
</gene>
<name>A0A7K4MNI9_9ARCH</name>
<dbReference type="PANTHER" id="PTHR44591:SF3">
    <property type="entry name" value="RESPONSE REGULATORY DOMAIN-CONTAINING PROTEIN"/>
    <property type="match status" value="1"/>
</dbReference>
<dbReference type="PANTHER" id="PTHR44591">
    <property type="entry name" value="STRESS RESPONSE REGULATOR PROTEIN 1"/>
    <property type="match status" value="1"/>
</dbReference>
<dbReference type="Pfam" id="PF00072">
    <property type="entry name" value="Response_reg"/>
    <property type="match status" value="1"/>
</dbReference>
<sequence length="74" mass="8214">MKISILDLGMPKKDGLTVVKEIMDYDPNAKIILITASDDQKIIGECLKHGAKSHISKPFDFNSVLKSITELLEN</sequence>
<proteinExistence type="predicted"/>
<accession>A0A7K4MNI9</accession>
<dbReference type="Gene3D" id="3.40.50.2300">
    <property type="match status" value="1"/>
</dbReference>
<dbReference type="SUPFAM" id="SSF52172">
    <property type="entry name" value="CheY-like"/>
    <property type="match status" value="1"/>
</dbReference>